<dbReference type="Pfam" id="PF00990">
    <property type="entry name" value="GGDEF"/>
    <property type="match status" value="1"/>
</dbReference>
<evidence type="ECO:0000256" key="1">
    <source>
        <dbReference type="ARBA" id="ARBA00012528"/>
    </source>
</evidence>
<keyword evidence="3" id="KW-1133">Transmembrane helix</keyword>
<comment type="caution">
    <text evidence="5">The sequence shown here is derived from an EMBL/GenBank/DDBJ whole genome shotgun (WGS) entry which is preliminary data.</text>
</comment>
<dbReference type="InterPro" id="IPR043128">
    <property type="entry name" value="Rev_trsase/Diguanyl_cyclase"/>
</dbReference>
<feature type="transmembrane region" description="Helical" evidence="3">
    <location>
        <begin position="7"/>
        <end position="27"/>
    </location>
</feature>
<reference evidence="5 6" key="1">
    <citation type="submission" date="2023-10" db="EMBL/GenBank/DDBJ databases">
        <title>Glaciecola aquimarina strain GGW-M5 nov., isolated from a coastal seawater.</title>
        <authorList>
            <person name="Bayburt H."/>
            <person name="Kim J.M."/>
            <person name="Choi B.J."/>
            <person name="Jeon C.O."/>
        </authorList>
    </citation>
    <scope>NUCLEOTIDE SEQUENCE [LARGE SCALE GENOMIC DNA]</scope>
    <source>
        <strain evidence="5 6">KCTC 32108</strain>
    </source>
</reference>
<organism evidence="5 6">
    <name type="scientific">Paraglaciecola aquimarina</name>
    <dbReference type="NCBI Taxonomy" id="1235557"/>
    <lineage>
        <taxon>Bacteria</taxon>
        <taxon>Pseudomonadati</taxon>
        <taxon>Pseudomonadota</taxon>
        <taxon>Gammaproteobacteria</taxon>
        <taxon>Alteromonadales</taxon>
        <taxon>Alteromonadaceae</taxon>
        <taxon>Paraglaciecola</taxon>
    </lineage>
</organism>
<protein>
    <recommendedName>
        <fullName evidence="1">diguanylate cyclase</fullName>
        <ecNumber evidence="1">2.7.7.65</ecNumber>
    </recommendedName>
</protein>
<dbReference type="InterPro" id="IPR000160">
    <property type="entry name" value="GGDEF_dom"/>
</dbReference>
<dbReference type="EMBL" id="JAWDIO010000002">
    <property type="protein sequence ID" value="MDU0356140.1"/>
    <property type="molecule type" value="Genomic_DNA"/>
</dbReference>
<feature type="domain" description="GGDEF" evidence="4">
    <location>
        <begin position="274"/>
        <end position="299"/>
    </location>
</feature>
<name>A0ABU3T1I2_9ALTE</name>
<evidence type="ECO:0000256" key="2">
    <source>
        <dbReference type="ARBA" id="ARBA00034247"/>
    </source>
</evidence>
<sequence>MSANFNILNVLYLFIASILAIVCHQMGSFDIELPLLDTTISNGIYKGISNDEENLSYTGETPSAVCHLTQITDEYSVCGVSLPIGNQETGIGRDLSGYKNIELSVSIDAPIDNSKIRVSLRNFHSNYSTLDNLVTLKFNSITYIPDKYSGTIKVPLNAFQVETWWIDEFNIDFKDAFLDFSNILSVDVVTDQMPIPGNYSITVQKATLYGELISETELLQIILLCWLVAIILLISIQRNKLSQASITDPLTKLMNRRGANRWVAKNLARFSDNDPLTMFYVDFDDFKKVNDSYGHLSRR</sequence>
<dbReference type="NCBIfam" id="TIGR00254">
    <property type="entry name" value="GGDEF"/>
    <property type="match status" value="1"/>
</dbReference>
<dbReference type="RefSeq" id="WP_316027644.1">
    <property type="nucleotide sequence ID" value="NZ_JAWDIO010000002.1"/>
</dbReference>
<accession>A0ABU3T1I2</accession>
<dbReference type="Proteomes" id="UP001247805">
    <property type="component" value="Unassembled WGS sequence"/>
</dbReference>
<dbReference type="EC" id="2.7.7.65" evidence="1"/>
<keyword evidence="3" id="KW-0472">Membrane</keyword>
<keyword evidence="5" id="KW-0808">Transferase</keyword>
<evidence type="ECO:0000256" key="3">
    <source>
        <dbReference type="SAM" id="Phobius"/>
    </source>
</evidence>
<dbReference type="SUPFAM" id="SSF55073">
    <property type="entry name" value="Nucleotide cyclase"/>
    <property type="match status" value="1"/>
</dbReference>
<comment type="catalytic activity">
    <reaction evidence="2">
        <text>2 GTP = 3',3'-c-di-GMP + 2 diphosphate</text>
        <dbReference type="Rhea" id="RHEA:24898"/>
        <dbReference type="ChEBI" id="CHEBI:33019"/>
        <dbReference type="ChEBI" id="CHEBI:37565"/>
        <dbReference type="ChEBI" id="CHEBI:58805"/>
        <dbReference type="EC" id="2.7.7.65"/>
    </reaction>
</comment>
<dbReference type="GO" id="GO:0052621">
    <property type="term" value="F:diguanylate cyclase activity"/>
    <property type="evidence" value="ECO:0007669"/>
    <property type="project" value="UniProtKB-EC"/>
</dbReference>
<dbReference type="Gene3D" id="3.30.70.270">
    <property type="match status" value="1"/>
</dbReference>
<proteinExistence type="predicted"/>
<evidence type="ECO:0000259" key="4">
    <source>
        <dbReference type="PROSITE" id="PS50887"/>
    </source>
</evidence>
<keyword evidence="5" id="KW-0548">Nucleotidyltransferase</keyword>
<keyword evidence="3" id="KW-0812">Transmembrane</keyword>
<dbReference type="PANTHER" id="PTHR45138:SF9">
    <property type="entry name" value="DIGUANYLATE CYCLASE DGCM-RELATED"/>
    <property type="match status" value="1"/>
</dbReference>
<gene>
    <name evidence="5" type="ORF">RS130_21620</name>
</gene>
<dbReference type="InterPro" id="IPR050469">
    <property type="entry name" value="Diguanylate_Cyclase"/>
</dbReference>
<dbReference type="InterPro" id="IPR029787">
    <property type="entry name" value="Nucleotide_cyclase"/>
</dbReference>
<feature type="transmembrane region" description="Helical" evidence="3">
    <location>
        <begin position="218"/>
        <end position="236"/>
    </location>
</feature>
<keyword evidence="6" id="KW-1185">Reference proteome</keyword>
<evidence type="ECO:0000313" key="5">
    <source>
        <dbReference type="EMBL" id="MDU0356140.1"/>
    </source>
</evidence>
<dbReference type="PANTHER" id="PTHR45138">
    <property type="entry name" value="REGULATORY COMPONENTS OF SENSORY TRANSDUCTION SYSTEM"/>
    <property type="match status" value="1"/>
</dbReference>
<dbReference type="PROSITE" id="PS50887">
    <property type="entry name" value="GGDEF"/>
    <property type="match status" value="1"/>
</dbReference>
<evidence type="ECO:0000313" key="6">
    <source>
        <dbReference type="Proteomes" id="UP001247805"/>
    </source>
</evidence>